<gene>
    <name evidence="4" type="primary">DHRS11_8</name>
    <name evidence="4" type="ORF">g.43957</name>
</gene>
<feature type="non-terminal residue" evidence="4">
    <location>
        <position position="1"/>
    </location>
</feature>
<dbReference type="AlphaFoldDB" id="A0A146LND5"/>
<accession>A0A146LND5</accession>
<dbReference type="FunFam" id="3.40.50.720:FF:000047">
    <property type="entry name" value="NADP-dependent L-serine/L-allo-threonine dehydrogenase"/>
    <property type="match status" value="1"/>
</dbReference>
<evidence type="ECO:0000256" key="1">
    <source>
        <dbReference type="ARBA" id="ARBA00006484"/>
    </source>
</evidence>
<name>A0A146LND5_LYGHE</name>
<reference evidence="4" key="1">
    <citation type="journal article" date="2016" name="Gigascience">
        <title>De novo construction of an expanded transcriptome assembly for the western tarnished plant bug, Lygus hesperus.</title>
        <authorList>
            <person name="Tassone E.E."/>
            <person name="Geib S.M."/>
            <person name="Hall B."/>
            <person name="Fabrick J.A."/>
            <person name="Brent C.S."/>
            <person name="Hull J.J."/>
        </authorList>
    </citation>
    <scope>NUCLEOTIDE SEQUENCE</scope>
</reference>
<evidence type="ECO:0000256" key="2">
    <source>
        <dbReference type="ARBA" id="ARBA00023002"/>
    </source>
</evidence>
<dbReference type="Pfam" id="PF00106">
    <property type="entry name" value="adh_short"/>
    <property type="match status" value="1"/>
</dbReference>
<comment type="similarity">
    <text evidence="1 3">Belongs to the short-chain dehydrogenases/reductases (SDR) family.</text>
</comment>
<dbReference type="EMBL" id="GDHC01010337">
    <property type="protein sequence ID" value="JAQ08292.1"/>
    <property type="molecule type" value="Transcribed_RNA"/>
</dbReference>
<dbReference type="GO" id="GO:0016616">
    <property type="term" value="F:oxidoreductase activity, acting on the CH-OH group of donors, NAD or NADP as acceptor"/>
    <property type="evidence" value="ECO:0007669"/>
    <property type="project" value="UniProtKB-ARBA"/>
</dbReference>
<proteinExistence type="inferred from homology"/>
<dbReference type="InterPro" id="IPR036291">
    <property type="entry name" value="NAD(P)-bd_dom_sf"/>
</dbReference>
<evidence type="ECO:0000313" key="4">
    <source>
        <dbReference type="EMBL" id="JAQ08292.1"/>
    </source>
</evidence>
<sequence>ENGDGIATFFIQRMFLKRLIGDSHRTPTPHYPLEDSLLNCSYCLSKSQFLINPAKGFSSLFELRKLNMDRWVGKIAVVTGASAGIGQGIAKLLAEEGMIVVAVARREDRLKELAASTRSKKGGKVVPCAADITKNDQLLKVIQQADALGGISVLVNNAGTAINTQVTDGEIDKWRTMFELNVFAMGGLVREALKSMKKTGIVGHIINISSISAYGVPDGTGKHVYNGTKHAVRLVTEGIRAELTAAKSKVKITMVSPGLVDTEIFGVGDWEVERMRALPILKPEDVALACVQVLSTPPHVLCTDYIIRPVGETIPA</sequence>
<organism evidence="4">
    <name type="scientific">Lygus hesperus</name>
    <name type="common">Western plant bug</name>
    <dbReference type="NCBI Taxonomy" id="30085"/>
    <lineage>
        <taxon>Eukaryota</taxon>
        <taxon>Metazoa</taxon>
        <taxon>Ecdysozoa</taxon>
        <taxon>Arthropoda</taxon>
        <taxon>Hexapoda</taxon>
        <taxon>Insecta</taxon>
        <taxon>Pterygota</taxon>
        <taxon>Neoptera</taxon>
        <taxon>Paraneoptera</taxon>
        <taxon>Hemiptera</taxon>
        <taxon>Heteroptera</taxon>
        <taxon>Panheteroptera</taxon>
        <taxon>Cimicomorpha</taxon>
        <taxon>Miridae</taxon>
        <taxon>Mirini</taxon>
        <taxon>Lygus</taxon>
    </lineage>
</organism>
<dbReference type="SUPFAM" id="SSF51735">
    <property type="entry name" value="NAD(P)-binding Rossmann-fold domains"/>
    <property type="match status" value="1"/>
</dbReference>
<dbReference type="PRINTS" id="PR00081">
    <property type="entry name" value="GDHRDH"/>
</dbReference>
<keyword evidence="2" id="KW-0560">Oxidoreductase</keyword>
<dbReference type="InterPro" id="IPR002347">
    <property type="entry name" value="SDR_fam"/>
</dbReference>
<dbReference type="PANTHER" id="PTHR43115">
    <property type="entry name" value="DEHYDROGENASE/REDUCTASE SDR FAMILY MEMBER 11"/>
    <property type="match status" value="1"/>
</dbReference>
<dbReference type="InterPro" id="IPR020904">
    <property type="entry name" value="Sc_DH/Rdtase_CS"/>
</dbReference>
<evidence type="ECO:0000256" key="3">
    <source>
        <dbReference type="RuleBase" id="RU000363"/>
    </source>
</evidence>
<dbReference type="PROSITE" id="PS00061">
    <property type="entry name" value="ADH_SHORT"/>
    <property type="match status" value="1"/>
</dbReference>
<dbReference type="Gene3D" id="3.40.50.720">
    <property type="entry name" value="NAD(P)-binding Rossmann-like Domain"/>
    <property type="match status" value="1"/>
</dbReference>
<protein>
    <submittedName>
        <fullName evidence="4">Dehydrogenase/reductase SDR family member 11</fullName>
    </submittedName>
</protein>
<dbReference type="PANTHER" id="PTHR43115:SF4">
    <property type="entry name" value="DEHYDROGENASE_REDUCTASE SDR FAMILY MEMBER 11"/>
    <property type="match status" value="1"/>
</dbReference>
<dbReference type="PRINTS" id="PR00080">
    <property type="entry name" value="SDRFAMILY"/>
</dbReference>